<dbReference type="EMBL" id="QRZM01000001">
    <property type="protein sequence ID" value="RGV78498.1"/>
    <property type="molecule type" value="Genomic_DNA"/>
</dbReference>
<dbReference type="RefSeq" id="WP_118017270.1">
    <property type="nucleotide sequence ID" value="NZ_CAUHGS010000006.1"/>
</dbReference>
<name>A0A412ZE33_9FIRM</name>
<reference evidence="1 2" key="1">
    <citation type="submission" date="2018-08" db="EMBL/GenBank/DDBJ databases">
        <title>A genome reference for cultivated species of the human gut microbiota.</title>
        <authorList>
            <person name="Zou Y."/>
            <person name="Xue W."/>
            <person name="Luo G."/>
        </authorList>
    </citation>
    <scope>NUCLEOTIDE SEQUENCE [LARGE SCALE GENOMIC DNA]</scope>
    <source>
        <strain evidence="1 2">AF14-18</strain>
    </source>
</reference>
<evidence type="ECO:0008006" key="3">
    <source>
        <dbReference type="Google" id="ProtNLM"/>
    </source>
</evidence>
<dbReference type="AlphaFoldDB" id="A0A412ZE33"/>
<evidence type="ECO:0000313" key="2">
    <source>
        <dbReference type="Proteomes" id="UP000284543"/>
    </source>
</evidence>
<proteinExistence type="predicted"/>
<dbReference type="Proteomes" id="UP000284543">
    <property type="component" value="Unassembled WGS sequence"/>
</dbReference>
<dbReference type="InterPro" id="IPR022025">
    <property type="entry name" value="Amidoligase_2"/>
</dbReference>
<accession>A0A412ZE33</accession>
<gene>
    <name evidence="1" type="ORF">DWW02_01805</name>
</gene>
<comment type="caution">
    <text evidence="1">The sequence shown here is derived from an EMBL/GenBank/DDBJ whole genome shotgun (WGS) entry which is preliminary data.</text>
</comment>
<protein>
    <recommendedName>
        <fullName evidence="3">Amidoligase enzyme</fullName>
    </recommendedName>
</protein>
<sequence length="257" mass="30020">MEKKREEFLGAMRKQLFGVEIELTGITRRQTEQIIASYLKDGECFDTCGRDWEVVSDSKYQCGLHVHVSGSEQTPDTLRNLIKIMRSKQFLLERALQISDIRLIEYCQYVDEDLAKRANRSSFGKMEELKEVWYRSSSRYSMLNLSSMFDGKGIEFRMYNGTLNAEEVKSYIQFSLGLAQSAKDLTRVCMKEPRNRENDKYSMRNWLNRMYLTSDEFKECRKFMTSHLSGDGAFANPVARKKGYAGEAFTEEELPYY</sequence>
<organism evidence="1 2">
    <name type="scientific">Enterocloster bolteae</name>
    <dbReference type="NCBI Taxonomy" id="208479"/>
    <lineage>
        <taxon>Bacteria</taxon>
        <taxon>Bacillati</taxon>
        <taxon>Bacillota</taxon>
        <taxon>Clostridia</taxon>
        <taxon>Lachnospirales</taxon>
        <taxon>Lachnospiraceae</taxon>
        <taxon>Enterocloster</taxon>
    </lineage>
</organism>
<evidence type="ECO:0000313" key="1">
    <source>
        <dbReference type="EMBL" id="RGV78498.1"/>
    </source>
</evidence>
<dbReference type="Pfam" id="PF12224">
    <property type="entry name" value="Amidoligase_2"/>
    <property type="match status" value="1"/>
</dbReference>